<dbReference type="AlphaFoldDB" id="A0A383AWT9"/>
<proteinExistence type="predicted"/>
<reference evidence="1" key="1">
    <citation type="submission" date="2018-05" db="EMBL/GenBank/DDBJ databases">
        <authorList>
            <person name="Lanie J.A."/>
            <person name="Ng W.-L."/>
            <person name="Kazmierczak K.M."/>
            <person name="Andrzejewski T.M."/>
            <person name="Davidsen T.M."/>
            <person name="Wayne K.J."/>
            <person name="Tettelin H."/>
            <person name="Glass J.I."/>
            <person name="Rusch D."/>
            <person name="Podicherti R."/>
            <person name="Tsui H.-C.T."/>
            <person name="Winkler M.E."/>
        </authorList>
    </citation>
    <scope>NUCLEOTIDE SEQUENCE</scope>
</reference>
<sequence>MKKIIIIFLSLSICLASDRVPISKNKLIKSIKDKYQIYTPEDLNTFKSRTTTRDRASFIRD</sequence>
<evidence type="ECO:0000313" key="1">
    <source>
        <dbReference type="EMBL" id="SVE12010.1"/>
    </source>
</evidence>
<feature type="non-terminal residue" evidence="1">
    <location>
        <position position="61"/>
    </location>
</feature>
<protein>
    <submittedName>
        <fullName evidence="1">Uncharacterized protein</fullName>
    </submittedName>
</protein>
<organism evidence="1">
    <name type="scientific">marine metagenome</name>
    <dbReference type="NCBI Taxonomy" id="408172"/>
    <lineage>
        <taxon>unclassified sequences</taxon>
        <taxon>metagenomes</taxon>
        <taxon>ecological metagenomes</taxon>
    </lineage>
</organism>
<dbReference type="EMBL" id="UINC01195439">
    <property type="protein sequence ID" value="SVE12010.1"/>
    <property type="molecule type" value="Genomic_DNA"/>
</dbReference>
<name>A0A383AWT9_9ZZZZ</name>
<gene>
    <name evidence="1" type="ORF">METZ01_LOCUS464864</name>
</gene>
<accession>A0A383AWT9</accession>